<organism evidence="1 2">
    <name type="scientific">Peronosclerospora sorghi</name>
    <dbReference type="NCBI Taxonomy" id="230839"/>
    <lineage>
        <taxon>Eukaryota</taxon>
        <taxon>Sar</taxon>
        <taxon>Stramenopiles</taxon>
        <taxon>Oomycota</taxon>
        <taxon>Peronosporomycetes</taxon>
        <taxon>Peronosporales</taxon>
        <taxon>Peronosporaceae</taxon>
        <taxon>Peronosclerospora</taxon>
    </lineage>
</organism>
<protein>
    <submittedName>
        <fullName evidence="1">Uncharacterized protein</fullName>
    </submittedName>
</protein>
<proteinExistence type="predicted"/>
<evidence type="ECO:0000313" key="2">
    <source>
        <dbReference type="Proteomes" id="UP001163321"/>
    </source>
</evidence>
<reference evidence="1 2" key="1">
    <citation type="journal article" date="2022" name="bioRxiv">
        <title>The genome of the oomycete Peronosclerospora sorghi, a cosmopolitan pathogen of maize and sorghum, is inflated with dispersed pseudogenes.</title>
        <authorList>
            <person name="Fletcher K."/>
            <person name="Martin F."/>
            <person name="Isakeit T."/>
            <person name="Cavanaugh K."/>
            <person name="Magill C."/>
            <person name="Michelmore R."/>
        </authorList>
    </citation>
    <scope>NUCLEOTIDE SEQUENCE [LARGE SCALE GENOMIC DNA]</scope>
    <source>
        <strain evidence="1">P6</strain>
    </source>
</reference>
<sequence>MREKLTPSTGNCMVMVLAEAIQDQNLDAHDQKLKEPTWGNTPLINVFTGELKARSRHEARFTASAASREGVENILGSSHGFASTDSSWSIG</sequence>
<evidence type="ECO:0000313" key="1">
    <source>
        <dbReference type="EMBL" id="KAI9921793.1"/>
    </source>
</evidence>
<dbReference type="EMBL" id="CM047580">
    <property type="protein sequence ID" value="KAI9921793.1"/>
    <property type="molecule type" value="Genomic_DNA"/>
</dbReference>
<dbReference type="Proteomes" id="UP001163321">
    <property type="component" value="Chromosome 1"/>
</dbReference>
<name>A0ACC0WUL4_9STRA</name>
<keyword evidence="2" id="KW-1185">Reference proteome</keyword>
<comment type="caution">
    <text evidence="1">The sequence shown here is derived from an EMBL/GenBank/DDBJ whole genome shotgun (WGS) entry which is preliminary data.</text>
</comment>
<gene>
    <name evidence="1" type="ORF">PsorP6_001418</name>
</gene>
<accession>A0ACC0WUL4</accession>